<accession>A0A0E9U5N1</accession>
<protein>
    <recommendedName>
        <fullName evidence="2">Reverse transcriptase domain-containing protein</fullName>
    </recommendedName>
</protein>
<dbReference type="AlphaFoldDB" id="A0A0E9U5N1"/>
<reference evidence="1" key="2">
    <citation type="journal article" date="2015" name="Fish Shellfish Immunol.">
        <title>Early steps in the European eel (Anguilla anguilla)-Vibrio vulnificus interaction in the gills: Role of the RtxA13 toxin.</title>
        <authorList>
            <person name="Callol A."/>
            <person name="Pajuelo D."/>
            <person name="Ebbesson L."/>
            <person name="Teles M."/>
            <person name="MacKenzie S."/>
            <person name="Amaro C."/>
        </authorList>
    </citation>
    <scope>NUCLEOTIDE SEQUENCE</scope>
</reference>
<evidence type="ECO:0008006" key="2">
    <source>
        <dbReference type="Google" id="ProtNLM"/>
    </source>
</evidence>
<evidence type="ECO:0000313" key="1">
    <source>
        <dbReference type="EMBL" id="JAH61052.1"/>
    </source>
</evidence>
<dbReference type="EMBL" id="GBXM01047525">
    <property type="protein sequence ID" value="JAH61052.1"/>
    <property type="molecule type" value="Transcribed_RNA"/>
</dbReference>
<proteinExistence type="predicted"/>
<name>A0A0E9U5N1_ANGAN</name>
<organism evidence="1">
    <name type="scientific">Anguilla anguilla</name>
    <name type="common">European freshwater eel</name>
    <name type="synonym">Muraena anguilla</name>
    <dbReference type="NCBI Taxonomy" id="7936"/>
    <lineage>
        <taxon>Eukaryota</taxon>
        <taxon>Metazoa</taxon>
        <taxon>Chordata</taxon>
        <taxon>Craniata</taxon>
        <taxon>Vertebrata</taxon>
        <taxon>Euteleostomi</taxon>
        <taxon>Actinopterygii</taxon>
        <taxon>Neopterygii</taxon>
        <taxon>Teleostei</taxon>
        <taxon>Anguilliformes</taxon>
        <taxon>Anguillidae</taxon>
        <taxon>Anguilla</taxon>
    </lineage>
</organism>
<sequence>MSSYEWSGKKSSSVDYARRSKIPLISNTGLCPDDGPGTDAAVATWVHLTMKHLESQRAYVRMLSEDFSSAFDTIPPHVLSGKLNQLSSKINPFVIKRC</sequence>
<reference evidence="1" key="1">
    <citation type="submission" date="2014-11" db="EMBL/GenBank/DDBJ databases">
        <authorList>
            <person name="Amaro Gonzalez C."/>
        </authorList>
    </citation>
    <scope>NUCLEOTIDE SEQUENCE</scope>
</reference>